<protein>
    <recommendedName>
        <fullName evidence="7">MFS-type drug efflux transporter P55</fullName>
    </recommendedName>
</protein>
<feature type="transmembrane region" description="Helical" evidence="8">
    <location>
        <begin position="212"/>
        <end position="232"/>
    </location>
</feature>
<evidence type="ECO:0000256" key="1">
    <source>
        <dbReference type="ARBA" id="ARBA00004429"/>
    </source>
</evidence>
<feature type="transmembrane region" description="Helical" evidence="8">
    <location>
        <begin position="388"/>
        <end position="410"/>
    </location>
</feature>
<keyword evidence="6 8" id="KW-0472">Membrane</keyword>
<evidence type="ECO:0000313" key="11">
    <source>
        <dbReference type="Proteomes" id="UP001300745"/>
    </source>
</evidence>
<feature type="transmembrane region" description="Helical" evidence="8">
    <location>
        <begin position="244"/>
        <end position="263"/>
    </location>
</feature>
<feature type="transmembrane region" description="Helical" evidence="8">
    <location>
        <begin position="347"/>
        <end position="368"/>
    </location>
</feature>
<feature type="transmembrane region" description="Helical" evidence="8">
    <location>
        <begin position="480"/>
        <end position="501"/>
    </location>
</feature>
<dbReference type="InterPro" id="IPR036259">
    <property type="entry name" value="MFS_trans_sf"/>
</dbReference>
<gene>
    <name evidence="10" type="ORF">ORI27_08110</name>
</gene>
<dbReference type="RefSeq" id="WP_265996222.1">
    <property type="nucleotide sequence ID" value="NZ_JAPJDN010000005.1"/>
</dbReference>
<keyword evidence="5 8" id="KW-1133">Transmembrane helix</keyword>
<name>A0ABT3SC15_9MYCO</name>
<evidence type="ECO:0000256" key="7">
    <source>
        <dbReference type="ARBA" id="ARBA00044273"/>
    </source>
</evidence>
<evidence type="ECO:0000256" key="2">
    <source>
        <dbReference type="ARBA" id="ARBA00022448"/>
    </source>
</evidence>
<dbReference type="PANTHER" id="PTHR23501:SF191">
    <property type="entry name" value="VACUOLAR BASIC AMINO ACID TRANSPORTER 4"/>
    <property type="match status" value="1"/>
</dbReference>
<feature type="transmembrane region" description="Helical" evidence="8">
    <location>
        <begin position="422"/>
        <end position="444"/>
    </location>
</feature>
<keyword evidence="4 8" id="KW-0812">Transmembrane</keyword>
<dbReference type="InterPro" id="IPR011701">
    <property type="entry name" value="MFS"/>
</dbReference>
<keyword evidence="11" id="KW-1185">Reference proteome</keyword>
<dbReference type="PANTHER" id="PTHR23501">
    <property type="entry name" value="MAJOR FACILITATOR SUPERFAMILY"/>
    <property type="match status" value="1"/>
</dbReference>
<dbReference type="Pfam" id="PF07690">
    <property type="entry name" value="MFS_1"/>
    <property type="match status" value="1"/>
</dbReference>
<proteinExistence type="predicted"/>
<evidence type="ECO:0000256" key="5">
    <source>
        <dbReference type="ARBA" id="ARBA00022989"/>
    </source>
</evidence>
<feature type="transmembrane region" description="Helical" evidence="8">
    <location>
        <begin position="123"/>
        <end position="143"/>
    </location>
</feature>
<evidence type="ECO:0000256" key="3">
    <source>
        <dbReference type="ARBA" id="ARBA00022519"/>
    </source>
</evidence>
<feature type="domain" description="Major facilitator superfamily (MFS) profile" evidence="9">
    <location>
        <begin position="22"/>
        <end position="506"/>
    </location>
</feature>
<comment type="caution">
    <text evidence="10">The sequence shown here is derived from an EMBL/GenBank/DDBJ whole genome shotgun (WGS) entry which is preliminary data.</text>
</comment>
<reference evidence="10 11" key="1">
    <citation type="submission" date="2022-11" db="EMBL/GenBank/DDBJ databases">
        <title>Mycobacterium sp. nov.</title>
        <authorList>
            <person name="Papic B."/>
            <person name="Spicic S."/>
            <person name="Duvnjak S."/>
        </authorList>
    </citation>
    <scope>NUCLEOTIDE SEQUENCE [LARGE SCALE GENOMIC DNA]</scope>
    <source>
        <strain evidence="10 11">CVI_P4</strain>
    </source>
</reference>
<feature type="transmembrane region" description="Helical" evidence="8">
    <location>
        <begin position="21"/>
        <end position="44"/>
    </location>
</feature>
<evidence type="ECO:0000313" key="10">
    <source>
        <dbReference type="EMBL" id="MCX2936658.1"/>
    </source>
</evidence>
<dbReference type="CDD" id="cd17321">
    <property type="entry name" value="MFS_MMR_MDR_like"/>
    <property type="match status" value="1"/>
</dbReference>
<sequence length="521" mass="54465">MPESLDAAAHQAQNTGRSRRVAISAGSLAVLLGALDTYVVVTIMTDIMATVGIPINKIQQVTPIITWYLLGYIAAMPLLGRFSDRFGRKLVLQLSLVTFAVGSVVTALSTDVTMLIIGRLVQGIASGALLPVTLALAADLWAARSRAAVLGGIGAAQELGSVLGPLYGIGVVLLLGKWQDVFWINVPLTVIAMVMIHFSLPAHDRTKNPEKVDLVGGVLLAIALGLAVIGLYNPNPDGKQLLPPHGLVLVVGAIVAAIAFVVWEKFSRTRLIDPAGIQFVPFLTSLGTSLCAGAALMVTLVNVELFGQGVLGKDQTQAAFLLLHFLIALPIGALIGGWIATRIGDRIVAVVGMLISAGAYWLVSHWGVDVLSARHDLGFVSLPVIDTDLALAGFGLGLVIGPLTSAALRVVPSAHHGIASSLVVVARMTGMLIGVAALSAWGLYRFNQILATLPSPGGDTLAARIAGEAQRYRTAFAMQYGSIFFITVIVCLVGAALALFIGGKQAHADEPEAENSLTATR</sequence>
<feature type="transmembrane region" description="Helical" evidence="8">
    <location>
        <begin position="94"/>
        <end position="117"/>
    </location>
</feature>
<feature type="transmembrane region" description="Helical" evidence="8">
    <location>
        <begin position="318"/>
        <end position="340"/>
    </location>
</feature>
<dbReference type="InterPro" id="IPR020846">
    <property type="entry name" value="MFS_dom"/>
</dbReference>
<evidence type="ECO:0000256" key="8">
    <source>
        <dbReference type="SAM" id="Phobius"/>
    </source>
</evidence>
<dbReference type="PROSITE" id="PS00216">
    <property type="entry name" value="SUGAR_TRANSPORT_1"/>
    <property type="match status" value="1"/>
</dbReference>
<comment type="subcellular location">
    <subcellularLocation>
        <location evidence="1">Cell inner membrane</location>
        <topology evidence="1">Multi-pass membrane protein</topology>
    </subcellularLocation>
</comment>
<dbReference type="Proteomes" id="UP001300745">
    <property type="component" value="Unassembled WGS sequence"/>
</dbReference>
<organism evidence="10 11">
    <name type="scientific">Mycobacterium pinniadriaticum</name>
    <dbReference type="NCBI Taxonomy" id="2994102"/>
    <lineage>
        <taxon>Bacteria</taxon>
        <taxon>Bacillati</taxon>
        <taxon>Actinomycetota</taxon>
        <taxon>Actinomycetes</taxon>
        <taxon>Mycobacteriales</taxon>
        <taxon>Mycobacteriaceae</taxon>
        <taxon>Mycobacterium</taxon>
    </lineage>
</organism>
<accession>A0ABT3SC15</accession>
<dbReference type="EMBL" id="JAPJDO010000005">
    <property type="protein sequence ID" value="MCX2936658.1"/>
    <property type="molecule type" value="Genomic_DNA"/>
</dbReference>
<dbReference type="InterPro" id="IPR005829">
    <property type="entry name" value="Sugar_transporter_CS"/>
</dbReference>
<dbReference type="PROSITE" id="PS50850">
    <property type="entry name" value="MFS"/>
    <property type="match status" value="1"/>
</dbReference>
<dbReference type="SUPFAM" id="SSF103473">
    <property type="entry name" value="MFS general substrate transporter"/>
    <property type="match status" value="1"/>
</dbReference>
<feature type="transmembrane region" description="Helical" evidence="8">
    <location>
        <begin position="181"/>
        <end position="200"/>
    </location>
</feature>
<keyword evidence="3" id="KW-1003">Cell membrane</keyword>
<dbReference type="Gene3D" id="1.20.1250.20">
    <property type="entry name" value="MFS general substrate transporter like domains"/>
    <property type="match status" value="1"/>
</dbReference>
<dbReference type="Gene3D" id="1.20.1720.10">
    <property type="entry name" value="Multidrug resistance protein D"/>
    <property type="match status" value="1"/>
</dbReference>
<keyword evidence="3" id="KW-0997">Cell inner membrane</keyword>
<keyword evidence="2" id="KW-0813">Transport</keyword>
<feature type="transmembrane region" description="Helical" evidence="8">
    <location>
        <begin position="64"/>
        <end position="82"/>
    </location>
</feature>
<feature type="transmembrane region" description="Helical" evidence="8">
    <location>
        <begin position="275"/>
        <end position="298"/>
    </location>
</feature>
<evidence type="ECO:0000256" key="6">
    <source>
        <dbReference type="ARBA" id="ARBA00023136"/>
    </source>
</evidence>
<feature type="transmembrane region" description="Helical" evidence="8">
    <location>
        <begin position="155"/>
        <end position="175"/>
    </location>
</feature>
<evidence type="ECO:0000256" key="4">
    <source>
        <dbReference type="ARBA" id="ARBA00022692"/>
    </source>
</evidence>
<evidence type="ECO:0000259" key="9">
    <source>
        <dbReference type="PROSITE" id="PS50850"/>
    </source>
</evidence>